<dbReference type="Proteomes" id="UP000198823">
    <property type="component" value="Unassembled WGS sequence"/>
</dbReference>
<protein>
    <submittedName>
        <fullName evidence="1">Uncharacterized protein</fullName>
    </submittedName>
</protein>
<gene>
    <name evidence="1" type="ORF">SAMN04488126_10519</name>
</gene>
<reference evidence="1 2" key="1">
    <citation type="submission" date="2016-10" db="EMBL/GenBank/DDBJ databases">
        <authorList>
            <person name="de Groot N.N."/>
        </authorList>
    </citation>
    <scope>NUCLEOTIDE SEQUENCE [LARGE SCALE GENOMIC DNA]</scope>
    <source>
        <strain evidence="1 2">CGMCC 1.6762</strain>
    </source>
</reference>
<dbReference type="STRING" id="426756.SAMN04488126_10519"/>
<evidence type="ECO:0000313" key="2">
    <source>
        <dbReference type="Proteomes" id="UP000198823"/>
    </source>
</evidence>
<organism evidence="1 2">
    <name type="scientific">Bhargavaea beijingensis</name>
    <dbReference type="NCBI Taxonomy" id="426756"/>
    <lineage>
        <taxon>Bacteria</taxon>
        <taxon>Bacillati</taxon>
        <taxon>Bacillota</taxon>
        <taxon>Bacilli</taxon>
        <taxon>Bacillales</taxon>
        <taxon>Caryophanaceae</taxon>
        <taxon>Bhargavaea</taxon>
    </lineage>
</organism>
<evidence type="ECO:0000313" key="1">
    <source>
        <dbReference type="EMBL" id="SDE21106.1"/>
    </source>
</evidence>
<dbReference type="OrthoDB" id="2451404at2"/>
<dbReference type="RefSeq" id="WP_092095473.1">
    <property type="nucleotide sequence ID" value="NZ_FNAR01000005.1"/>
</dbReference>
<dbReference type="AlphaFoldDB" id="A0A1G7B480"/>
<dbReference type="EMBL" id="FNAR01000005">
    <property type="protein sequence ID" value="SDE21106.1"/>
    <property type="molecule type" value="Genomic_DNA"/>
</dbReference>
<name>A0A1G7B480_9BACL</name>
<sequence>MQKKQQLMAMIRDEMPHILRGIDEQMVAARAAGEMEEVRELHALRSELAQVDTTGIFDRLVFDLATFTLPEASIVDQPNNRPPFIIRPRTDAQLECCLAEADTASGAARENGGYYDPCGCGPGPVPADPFDLKACGFINWYLRFFLNTTLIRRNETCGSTNRLPFTATGTTCVDNVLCRNVEDLARCPEEDLCKVRSIAIRCKDCPLAQALVDNKQIVTYLIIFLLPRCESAAANGAL</sequence>
<accession>A0A1G7B480</accession>
<proteinExistence type="predicted"/>